<accession>A0A226CUA0</accession>
<dbReference type="Pfam" id="PF13384">
    <property type="entry name" value="HTH_23"/>
    <property type="match status" value="1"/>
</dbReference>
<sequence length="184" mass="21270">MRSKVKEGREVTRACIQAFSAVGYSERQIASEIGCSRGTVKIWKNKKFAKHKMKPKKSVELLGRTSRYRTKEQNDVQPILRPKHIPKLMVALGFCARGKNNFPRWCPSHTAKPTQQFLDTLPCTTWGKGVWPGYNPDLNPIESLWAILKDSAYEDPQPKNLEELEARFRQRWFSRPVELLEILS</sequence>
<keyword evidence="2" id="KW-1185">Reference proteome</keyword>
<proteinExistence type="predicted"/>
<dbReference type="Proteomes" id="UP000198287">
    <property type="component" value="Unassembled WGS sequence"/>
</dbReference>
<evidence type="ECO:0000313" key="2">
    <source>
        <dbReference type="Proteomes" id="UP000198287"/>
    </source>
</evidence>
<dbReference type="Gene3D" id="3.30.420.10">
    <property type="entry name" value="Ribonuclease H-like superfamily/Ribonuclease H"/>
    <property type="match status" value="1"/>
</dbReference>
<dbReference type="GO" id="GO:0003676">
    <property type="term" value="F:nucleic acid binding"/>
    <property type="evidence" value="ECO:0007669"/>
    <property type="project" value="InterPro"/>
</dbReference>
<reference evidence="1 2" key="1">
    <citation type="submission" date="2015-12" db="EMBL/GenBank/DDBJ databases">
        <title>The genome of Folsomia candida.</title>
        <authorList>
            <person name="Faddeeva A."/>
            <person name="Derks M.F."/>
            <person name="Anvar Y."/>
            <person name="Smit S."/>
            <person name="Van Straalen N."/>
            <person name="Roelofs D."/>
        </authorList>
    </citation>
    <scope>NUCLEOTIDE SEQUENCE [LARGE SCALE GENOMIC DNA]</scope>
    <source>
        <strain evidence="1 2">VU population</strain>
        <tissue evidence="1">Whole body</tissue>
    </source>
</reference>
<name>A0A226CUA0_FOLCA</name>
<comment type="caution">
    <text evidence="1">The sequence shown here is derived from an EMBL/GenBank/DDBJ whole genome shotgun (WGS) entry which is preliminary data.</text>
</comment>
<dbReference type="AlphaFoldDB" id="A0A226CUA0"/>
<gene>
    <name evidence="1" type="ORF">Fcan01_28269</name>
</gene>
<dbReference type="InterPro" id="IPR036397">
    <property type="entry name" value="RNaseH_sf"/>
</dbReference>
<protein>
    <recommendedName>
        <fullName evidence="3">Tc1-like transposase DDE domain-containing protein</fullName>
    </recommendedName>
</protein>
<organism evidence="1 2">
    <name type="scientific">Folsomia candida</name>
    <name type="common">Springtail</name>
    <dbReference type="NCBI Taxonomy" id="158441"/>
    <lineage>
        <taxon>Eukaryota</taxon>
        <taxon>Metazoa</taxon>
        <taxon>Ecdysozoa</taxon>
        <taxon>Arthropoda</taxon>
        <taxon>Hexapoda</taxon>
        <taxon>Collembola</taxon>
        <taxon>Entomobryomorpha</taxon>
        <taxon>Isotomoidea</taxon>
        <taxon>Isotomidae</taxon>
        <taxon>Proisotominae</taxon>
        <taxon>Folsomia</taxon>
    </lineage>
</organism>
<dbReference type="OrthoDB" id="4843387at2759"/>
<evidence type="ECO:0008006" key="3">
    <source>
        <dbReference type="Google" id="ProtNLM"/>
    </source>
</evidence>
<dbReference type="EMBL" id="LNIX01000067">
    <property type="protein sequence ID" value="OXA36992.1"/>
    <property type="molecule type" value="Genomic_DNA"/>
</dbReference>
<evidence type="ECO:0000313" key="1">
    <source>
        <dbReference type="EMBL" id="OXA36992.1"/>
    </source>
</evidence>